<evidence type="ECO:0000259" key="12">
    <source>
        <dbReference type="PROSITE" id="PS50893"/>
    </source>
</evidence>
<comment type="caution">
    <text evidence="13">The sequence shown here is derived from an EMBL/GenBank/DDBJ whole genome shotgun (WGS) entry which is preliminary data.</text>
</comment>
<feature type="signal peptide" evidence="11">
    <location>
        <begin position="1"/>
        <end position="30"/>
    </location>
</feature>
<keyword evidence="11" id="KW-0732">Signal</keyword>
<feature type="domain" description="ABC transporter" evidence="12">
    <location>
        <begin position="478"/>
        <end position="715"/>
    </location>
</feature>
<dbReference type="Pfam" id="PF00005">
    <property type="entry name" value="ABC_tran"/>
    <property type="match status" value="1"/>
</dbReference>
<evidence type="ECO:0000256" key="1">
    <source>
        <dbReference type="ARBA" id="ARBA00004141"/>
    </source>
</evidence>
<keyword evidence="7 10" id="KW-1133">Transmembrane helix</keyword>
<dbReference type="InterPro" id="IPR017871">
    <property type="entry name" value="ABC_transporter-like_CS"/>
</dbReference>
<dbReference type="CDD" id="cd03213">
    <property type="entry name" value="ABCG_EPDR"/>
    <property type="match status" value="1"/>
</dbReference>
<dbReference type="InterPro" id="IPR003439">
    <property type="entry name" value="ABC_transporter-like_ATP-bd"/>
</dbReference>
<dbReference type="SUPFAM" id="SSF52540">
    <property type="entry name" value="P-loop containing nucleoside triphosphate hydrolases"/>
    <property type="match status" value="1"/>
</dbReference>
<feature type="chain" id="PRO_5043507807" description="ABC transporter domain-containing protein" evidence="11">
    <location>
        <begin position="31"/>
        <end position="1039"/>
    </location>
</feature>
<keyword evidence="5" id="KW-0547">Nucleotide-binding</keyword>
<evidence type="ECO:0000313" key="14">
    <source>
        <dbReference type="Proteomes" id="UP001222027"/>
    </source>
</evidence>
<name>A0AAV8RXR0_ENSVE</name>
<keyword evidence="8 10" id="KW-0472">Membrane</keyword>
<evidence type="ECO:0000256" key="7">
    <source>
        <dbReference type="ARBA" id="ARBA00022989"/>
    </source>
</evidence>
<comment type="similarity">
    <text evidence="2">Belongs to the ABC transporter superfamily. ABCG family. Eye pigment precursor importer (TC 3.A.1.204) subfamily.</text>
</comment>
<dbReference type="PROSITE" id="PS50893">
    <property type="entry name" value="ABC_TRANSPORTER_2"/>
    <property type="match status" value="1"/>
</dbReference>
<comment type="subcellular location">
    <subcellularLocation>
        <location evidence="1">Membrane</location>
        <topology evidence="1">Multi-pass membrane protein</topology>
    </subcellularLocation>
</comment>
<gene>
    <name evidence="13" type="ORF">OPV22_002359</name>
</gene>
<keyword evidence="14" id="KW-1185">Reference proteome</keyword>
<dbReference type="GO" id="GO:0016020">
    <property type="term" value="C:membrane"/>
    <property type="evidence" value="ECO:0007669"/>
    <property type="project" value="UniProtKB-SubCell"/>
</dbReference>
<dbReference type="InterPro" id="IPR050352">
    <property type="entry name" value="ABCG_transporters"/>
</dbReference>
<dbReference type="Gene3D" id="3.40.50.300">
    <property type="entry name" value="P-loop containing nucleotide triphosphate hydrolases"/>
    <property type="match status" value="1"/>
</dbReference>
<organism evidence="13 14">
    <name type="scientific">Ensete ventricosum</name>
    <name type="common">Abyssinian banana</name>
    <name type="synonym">Musa ensete</name>
    <dbReference type="NCBI Taxonomy" id="4639"/>
    <lineage>
        <taxon>Eukaryota</taxon>
        <taxon>Viridiplantae</taxon>
        <taxon>Streptophyta</taxon>
        <taxon>Embryophyta</taxon>
        <taxon>Tracheophyta</taxon>
        <taxon>Spermatophyta</taxon>
        <taxon>Magnoliopsida</taxon>
        <taxon>Liliopsida</taxon>
        <taxon>Zingiberales</taxon>
        <taxon>Musaceae</taxon>
        <taxon>Ensete</taxon>
    </lineage>
</organism>
<feature type="transmembrane region" description="Helical" evidence="10">
    <location>
        <begin position="952"/>
        <end position="971"/>
    </location>
</feature>
<evidence type="ECO:0000256" key="6">
    <source>
        <dbReference type="ARBA" id="ARBA00022840"/>
    </source>
</evidence>
<dbReference type="AlphaFoldDB" id="A0AAV8RXR0"/>
<evidence type="ECO:0000256" key="11">
    <source>
        <dbReference type="SAM" id="SignalP"/>
    </source>
</evidence>
<feature type="transmembrane region" description="Helical" evidence="10">
    <location>
        <begin position="288"/>
        <end position="310"/>
    </location>
</feature>
<sequence>MRVSWASAYAVAVSLALALILLGRLPVGRCQDFSGGINPPPTSPLLWLLNDAVDKLTRNIFPAVKDRLGFCIKDPQQDWDQTFNYTNNVDFLRDCATKLPDLSARLCTAAEVKFYFNSFIENGGTTNYLKPNTNCNSSSWVSGCEPGWASRVGTDANVDDQEFEYLPSRTLDSQPCCAGFFCPYGLTCMISCPLGAYCPIATLNRTTGRCDPYNYQLPPGKPNHACGSADIWADVDHSGGLFCPAGYYCPSTIQKINCSRGHYCRMGSTYETSCLMSSSCHSNKENPALVMVALILLLFIIYNFSDQILAHRERRRAKSRETAARTAREAVQARERWKAAKIIAIKHAVEIHDQISCTFPCKRSKILPEPQKVLGLSRRSSDASTPEIDEPTILSNMSHSSGKISGSSESIHSNTGDKKPKKNAMKDKHMHTHSQIFKYAYNEIEKEKVLQQEKKLTFSGVISMATKNEIRRRPLVEISFKDLTLVLKRNKKQLLKSVTGKLIPGHVTAIMGPSGAGKTTFLSALAGRTAGCQMSGLVLINGKVEPIHAHRKIIGFVPQDDIVHGNLTVEENLWFSANCMSKADKVLIVERSIDSLGLQAVRNSLVGTVEKRGISGGQRKRVNVGLEMVMEPSLLILDEPTSGLDSSSSLLLLRALRREAVQGVNICVVVHQPSYTLFNMFDDLILLAKGGLIAYQGPVKKVEEYFAGLEIMVPERVNPPDYFIDILEGIVKPSTSVGVKSNQLPLIWMLYNGYDLPSDMHNELDSVNTSFKRRTSTASVGSDEDSGAANVWGDLKGGFEEKRDNLEHNVSKSNGLANRRTPGKFKQYKYYLGRVSKQRLREATAQAVDYLILGLAGVCLGIITKANDTNLGAAGYTYTIIAVSLLGQIGALRSFSIEKLQYMRERASGMSSLAYFLSKDTIDHFNTVVKPVVYLSMFYFFSNPRSSFADNYIVLFALFYCVTGIGYTFAICFQPSSAQLWSALLPVVLTLVATQQKNSKILISLCYPKWALEAFVIVNTKRFILTYLCLLIVDEHGLS</sequence>
<evidence type="ECO:0000256" key="8">
    <source>
        <dbReference type="ARBA" id="ARBA00023136"/>
    </source>
</evidence>
<feature type="transmembrane region" description="Helical" evidence="10">
    <location>
        <begin position="876"/>
        <end position="896"/>
    </location>
</feature>
<feature type="region of interest" description="Disordered" evidence="9">
    <location>
        <begin position="376"/>
        <end position="429"/>
    </location>
</feature>
<protein>
    <recommendedName>
        <fullName evidence="12">ABC transporter domain-containing protein</fullName>
    </recommendedName>
</protein>
<dbReference type="FunFam" id="3.40.50.300:FF:000367">
    <property type="entry name" value="ABC transporter G family member 24"/>
    <property type="match status" value="1"/>
</dbReference>
<evidence type="ECO:0000256" key="4">
    <source>
        <dbReference type="ARBA" id="ARBA00022692"/>
    </source>
</evidence>
<evidence type="ECO:0000256" key="2">
    <source>
        <dbReference type="ARBA" id="ARBA00005814"/>
    </source>
</evidence>
<keyword evidence="6" id="KW-0067">ATP-binding</keyword>
<feature type="compositionally biased region" description="Low complexity" evidence="9">
    <location>
        <begin position="395"/>
        <end position="414"/>
    </location>
</feature>
<proteinExistence type="inferred from homology"/>
<dbReference type="PANTHER" id="PTHR48041:SF91">
    <property type="entry name" value="ABC TRANSPORTER G FAMILY MEMBER 28"/>
    <property type="match status" value="1"/>
</dbReference>
<dbReference type="InterPro" id="IPR027417">
    <property type="entry name" value="P-loop_NTPase"/>
</dbReference>
<dbReference type="Proteomes" id="UP001222027">
    <property type="component" value="Unassembled WGS sequence"/>
</dbReference>
<dbReference type="Pfam" id="PF19055">
    <property type="entry name" value="ABC2_membrane_7"/>
    <property type="match status" value="1"/>
</dbReference>
<dbReference type="PANTHER" id="PTHR48041">
    <property type="entry name" value="ABC TRANSPORTER G FAMILY MEMBER 28"/>
    <property type="match status" value="1"/>
</dbReference>
<reference evidence="13 14" key="1">
    <citation type="submission" date="2022-12" db="EMBL/GenBank/DDBJ databases">
        <title>Chromosome-scale assembly of the Ensete ventricosum genome.</title>
        <authorList>
            <person name="Dussert Y."/>
            <person name="Stocks J."/>
            <person name="Wendawek A."/>
            <person name="Woldeyes F."/>
            <person name="Nichols R.A."/>
            <person name="Borrell J.S."/>
        </authorList>
    </citation>
    <scope>NUCLEOTIDE SEQUENCE [LARGE SCALE GENOMIC DNA]</scope>
    <source>
        <strain evidence="14">cv. Maze</strain>
        <tissue evidence="13">Seeds</tissue>
    </source>
</reference>
<evidence type="ECO:0000256" key="10">
    <source>
        <dbReference type="SAM" id="Phobius"/>
    </source>
</evidence>
<dbReference type="GO" id="GO:0005524">
    <property type="term" value="F:ATP binding"/>
    <property type="evidence" value="ECO:0007669"/>
    <property type="project" value="UniProtKB-KW"/>
</dbReference>
<dbReference type="GO" id="GO:0140359">
    <property type="term" value="F:ABC-type transporter activity"/>
    <property type="evidence" value="ECO:0007669"/>
    <property type="project" value="InterPro"/>
</dbReference>
<evidence type="ECO:0000256" key="9">
    <source>
        <dbReference type="SAM" id="MobiDB-lite"/>
    </source>
</evidence>
<feature type="compositionally biased region" description="Basic residues" evidence="9">
    <location>
        <begin position="419"/>
        <end position="429"/>
    </location>
</feature>
<feature type="transmembrane region" description="Helical" evidence="10">
    <location>
        <begin position="847"/>
        <end position="864"/>
    </location>
</feature>
<dbReference type="InterPro" id="IPR043926">
    <property type="entry name" value="ABCG_dom"/>
</dbReference>
<evidence type="ECO:0000256" key="5">
    <source>
        <dbReference type="ARBA" id="ARBA00022741"/>
    </source>
</evidence>
<accession>A0AAV8RXR0</accession>
<evidence type="ECO:0000313" key="13">
    <source>
        <dbReference type="EMBL" id="KAJ8511925.1"/>
    </source>
</evidence>
<dbReference type="GO" id="GO:0016887">
    <property type="term" value="F:ATP hydrolysis activity"/>
    <property type="evidence" value="ECO:0007669"/>
    <property type="project" value="InterPro"/>
</dbReference>
<dbReference type="SMART" id="SM00382">
    <property type="entry name" value="AAA"/>
    <property type="match status" value="1"/>
</dbReference>
<dbReference type="InterPro" id="IPR003593">
    <property type="entry name" value="AAA+_ATPase"/>
</dbReference>
<dbReference type="EMBL" id="JAQQAF010000001">
    <property type="protein sequence ID" value="KAJ8511925.1"/>
    <property type="molecule type" value="Genomic_DNA"/>
</dbReference>
<keyword evidence="3" id="KW-0813">Transport</keyword>
<keyword evidence="4 10" id="KW-0812">Transmembrane</keyword>
<dbReference type="PROSITE" id="PS00211">
    <property type="entry name" value="ABC_TRANSPORTER_1"/>
    <property type="match status" value="1"/>
</dbReference>
<evidence type="ECO:0000256" key="3">
    <source>
        <dbReference type="ARBA" id="ARBA00022448"/>
    </source>
</evidence>